<evidence type="ECO:0000313" key="1">
    <source>
        <dbReference type="EMBL" id="CAD8067140.1"/>
    </source>
</evidence>
<dbReference type="Proteomes" id="UP000692954">
    <property type="component" value="Unassembled WGS sequence"/>
</dbReference>
<dbReference type="AlphaFoldDB" id="A0A8S1LHL0"/>
<dbReference type="OrthoDB" id="302293at2759"/>
<dbReference type="EMBL" id="CAJJDN010000022">
    <property type="protein sequence ID" value="CAD8067140.1"/>
    <property type="molecule type" value="Genomic_DNA"/>
</dbReference>
<reference evidence="1" key="1">
    <citation type="submission" date="2021-01" db="EMBL/GenBank/DDBJ databases">
        <authorList>
            <consortium name="Genoscope - CEA"/>
            <person name="William W."/>
        </authorList>
    </citation>
    <scope>NUCLEOTIDE SEQUENCE</scope>
</reference>
<comment type="caution">
    <text evidence="1">The sequence shown here is derived from an EMBL/GenBank/DDBJ whole genome shotgun (WGS) entry which is preliminary data.</text>
</comment>
<accession>A0A8S1LHL0</accession>
<organism evidence="1 2">
    <name type="scientific">Paramecium sonneborni</name>
    <dbReference type="NCBI Taxonomy" id="65129"/>
    <lineage>
        <taxon>Eukaryota</taxon>
        <taxon>Sar</taxon>
        <taxon>Alveolata</taxon>
        <taxon>Ciliophora</taxon>
        <taxon>Intramacronucleata</taxon>
        <taxon>Oligohymenophorea</taxon>
        <taxon>Peniculida</taxon>
        <taxon>Parameciidae</taxon>
        <taxon>Paramecium</taxon>
    </lineage>
</organism>
<evidence type="ECO:0000313" key="2">
    <source>
        <dbReference type="Proteomes" id="UP000692954"/>
    </source>
</evidence>
<name>A0A8S1LHL0_9CILI</name>
<keyword evidence="2" id="KW-1185">Reference proteome</keyword>
<protein>
    <submittedName>
        <fullName evidence="1">Uncharacterized protein</fullName>
    </submittedName>
</protein>
<gene>
    <name evidence="1" type="ORF">PSON_ATCC_30995.1.T0220296</name>
</gene>
<sequence length="388" mass="46266">MSNQKNSYDNLIFDEDDELQKLGQSNKNTKFLNRLNNPKNKSLEKTQLNTVTEENRNKLKEELKQTVGNSKYKFKYLFQIPQIIKNSKLQSRKKTYEIFTKNSQLEQYYLQLQNTSSNTVNIIQTNADYKDILSQISNNKVSDTYLHKNKKNSGGIFVNELWSQKLRNQICDQSRLKQLSEIIEMNKIKMSYDEQLLNFQEYFTQKTQQKKETITDMQEIIQTAFQTENQQETKIQNQNQQREYQNINLQCYFKTQLDEQPIDYSTKYSRMASRNHSQAFRPQSQEYSIFSRRASTLQKNQYEIMPTQINHQDSSNDRLQFIIQESCKENQLTKNTVSKMNNFFKSEKDIQERIKKQRMKFYLAKDLNNAIKLKKQRESNSHIYGSIA</sequence>
<proteinExistence type="predicted"/>